<dbReference type="EMBL" id="JARGDH010000001">
    <property type="protein sequence ID" value="KAL0279807.1"/>
    <property type="molecule type" value="Genomic_DNA"/>
</dbReference>
<dbReference type="Pfam" id="PF23782">
    <property type="entry name" value="Tsg_N"/>
    <property type="match status" value="1"/>
</dbReference>
<comment type="similarity">
    <text evidence="2">Belongs to the twisted gastrulation protein family.</text>
</comment>
<name>A0AAW2IBR5_9NEOP</name>
<evidence type="ECO:0000256" key="2">
    <source>
        <dbReference type="ARBA" id="ARBA00010047"/>
    </source>
</evidence>
<keyword evidence="5 7" id="KW-0732">Signal</keyword>
<feature type="chain" id="PRO_5043845102" description="Protein twisted gastrulation" evidence="7">
    <location>
        <begin position="27"/>
        <end position="239"/>
    </location>
</feature>
<keyword evidence="6" id="KW-0325">Glycoprotein</keyword>
<feature type="domain" description="Tsg N-terminal" evidence="9">
    <location>
        <begin position="26"/>
        <end position="82"/>
    </location>
</feature>
<comment type="subcellular location">
    <subcellularLocation>
        <location evidence="1">Secreted</location>
    </subcellularLocation>
</comment>
<sequence length="239" mass="26764">MKDSKATSLIITVIGITIMILKIAQCCNEAVCASVVSKCLLTQSCNCNIKNCSCCHDCFTCLGDFFTECCSCVDMCPKPKDTVNALSTKSHVEDFQDPVPDLFQALMAEPDTSERWISYTYPIDIDVSMYRPKLENQVKVITSNEPIVSVENTISINCTVAYMSECMSWNKCKSSCRSTGASKYRWFHDACCECIGHTCINYGLNESRCKRCPMRKEEPGDEKADLLYDDDIDQSLAEI</sequence>
<dbReference type="InterPro" id="IPR057635">
    <property type="entry name" value="Tsg_N"/>
</dbReference>
<feature type="signal peptide" evidence="7">
    <location>
        <begin position="1"/>
        <end position="26"/>
    </location>
</feature>
<feature type="domain" description="Tsg C-terminal" evidence="8">
    <location>
        <begin position="86"/>
        <end position="213"/>
    </location>
</feature>
<evidence type="ECO:0000259" key="8">
    <source>
        <dbReference type="Pfam" id="PF04668"/>
    </source>
</evidence>
<organism evidence="10">
    <name type="scientific">Menopon gallinae</name>
    <name type="common">poultry shaft louse</name>
    <dbReference type="NCBI Taxonomy" id="328185"/>
    <lineage>
        <taxon>Eukaryota</taxon>
        <taxon>Metazoa</taxon>
        <taxon>Ecdysozoa</taxon>
        <taxon>Arthropoda</taxon>
        <taxon>Hexapoda</taxon>
        <taxon>Insecta</taxon>
        <taxon>Pterygota</taxon>
        <taxon>Neoptera</taxon>
        <taxon>Paraneoptera</taxon>
        <taxon>Psocodea</taxon>
        <taxon>Troctomorpha</taxon>
        <taxon>Phthiraptera</taxon>
        <taxon>Amblycera</taxon>
        <taxon>Menoponidae</taxon>
        <taxon>Menopon</taxon>
    </lineage>
</organism>
<evidence type="ECO:0000256" key="7">
    <source>
        <dbReference type="SAM" id="SignalP"/>
    </source>
</evidence>
<dbReference type="PANTHER" id="PTHR12312">
    <property type="entry name" value="TWISTED GASTRULATION PROTEIN HOMOLOG 1-A-RELATED"/>
    <property type="match status" value="1"/>
</dbReference>
<gene>
    <name evidence="10" type="ORF">PYX00_001285</name>
</gene>
<dbReference type="GO" id="GO:0030510">
    <property type="term" value="P:regulation of BMP signaling pathway"/>
    <property type="evidence" value="ECO:0007669"/>
    <property type="project" value="TreeGrafter"/>
</dbReference>
<reference evidence="10" key="1">
    <citation type="journal article" date="2024" name="Gigascience">
        <title>Chromosome-level genome of the poultry shaft louse Menopon gallinae provides insight into the host-switching and adaptive evolution of parasitic lice.</title>
        <authorList>
            <person name="Xu Y."/>
            <person name="Ma L."/>
            <person name="Liu S."/>
            <person name="Liang Y."/>
            <person name="Liu Q."/>
            <person name="He Z."/>
            <person name="Tian L."/>
            <person name="Duan Y."/>
            <person name="Cai W."/>
            <person name="Li H."/>
            <person name="Song F."/>
        </authorList>
    </citation>
    <scope>NUCLEOTIDE SEQUENCE</scope>
    <source>
        <strain evidence="10">Cailab_2023a</strain>
    </source>
</reference>
<keyword evidence="3" id="KW-0217">Developmental protein</keyword>
<dbReference type="Pfam" id="PF04668">
    <property type="entry name" value="Tsg"/>
    <property type="match status" value="1"/>
</dbReference>
<proteinExistence type="inferred from homology"/>
<evidence type="ECO:0000256" key="1">
    <source>
        <dbReference type="ARBA" id="ARBA00004613"/>
    </source>
</evidence>
<protein>
    <recommendedName>
        <fullName evidence="11">Protein twisted gastrulation</fullName>
    </recommendedName>
</protein>
<evidence type="ECO:0000313" key="10">
    <source>
        <dbReference type="EMBL" id="KAL0279807.1"/>
    </source>
</evidence>
<comment type="caution">
    <text evidence="10">The sequence shown here is derived from an EMBL/GenBank/DDBJ whole genome shotgun (WGS) entry which is preliminary data.</text>
</comment>
<dbReference type="InterPro" id="IPR057726">
    <property type="entry name" value="Tsg_C"/>
</dbReference>
<evidence type="ECO:0008006" key="11">
    <source>
        <dbReference type="Google" id="ProtNLM"/>
    </source>
</evidence>
<dbReference type="InterPro" id="IPR006761">
    <property type="entry name" value="Tsg"/>
</dbReference>
<keyword evidence="4" id="KW-0964">Secreted</keyword>
<evidence type="ECO:0000256" key="5">
    <source>
        <dbReference type="ARBA" id="ARBA00022729"/>
    </source>
</evidence>
<evidence type="ECO:0000256" key="4">
    <source>
        <dbReference type="ARBA" id="ARBA00022525"/>
    </source>
</evidence>
<evidence type="ECO:0000256" key="3">
    <source>
        <dbReference type="ARBA" id="ARBA00022473"/>
    </source>
</evidence>
<dbReference type="GO" id="GO:0005615">
    <property type="term" value="C:extracellular space"/>
    <property type="evidence" value="ECO:0007669"/>
    <property type="project" value="TreeGrafter"/>
</dbReference>
<evidence type="ECO:0000259" key="9">
    <source>
        <dbReference type="Pfam" id="PF23782"/>
    </source>
</evidence>
<accession>A0AAW2IBR5</accession>
<dbReference type="AlphaFoldDB" id="A0AAW2IBR5"/>
<evidence type="ECO:0000256" key="6">
    <source>
        <dbReference type="ARBA" id="ARBA00023180"/>
    </source>
</evidence>
<dbReference type="PANTHER" id="PTHR12312:SF16">
    <property type="entry name" value="TWISTED GASTRULATION PROTEIN HOMOLOG 1-A-RELATED"/>
    <property type="match status" value="1"/>
</dbReference>